<dbReference type="Proteomes" id="UP000028542">
    <property type="component" value="Unassembled WGS sequence"/>
</dbReference>
<keyword evidence="3" id="KW-1185">Reference proteome</keyword>
<keyword evidence="1" id="KW-0472">Membrane</keyword>
<keyword evidence="1" id="KW-0812">Transmembrane</keyword>
<feature type="transmembrane region" description="Helical" evidence="1">
    <location>
        <begin position="61"/>
        <end position="82"/>
    </location>
</feature>
<reference evidence="2 3" key="1">
    <citation type="submission" date="2014-07" db="EMBL/GenBank/DDBJ databases">
        <title>Draft genome of Clostridium sulfidigenes 113A isolated from sediments associated with methane hydrate from Krishna Godavari basin.</title>
        <authorList>
            <person name="Honkalas V.S."/>
            <person name="Dabir A.P."/>
            <person name="Arora P."/>
            <person name="Dhakephalkar P.K."/>
        </authorList>
    </citation>
    <scope>NUCLEOTIDE SEQUENCE [LARGE SCALE GENOMIC DNA]</scope>
    <source>
        <strain evidence="2 3">113A</strain>
    </source>
</reference>
<dbReference type="RefSeq" id="WP_084178108.1">
    <property type="nucleotide sequence ID" value="NZ_JPMD01000015.1"/>
</dbReference>
<dbReference type="EMBL" id="JPMD01000015">
    <property type="protein sequence ID" value="KEZ87027.1"/>
    <property type="molecule type" value="Genomic_DNA"/>
</dbReference>
<organism evidence="2 3">
    <name type="scientific">Clostridium sulfidigenes</name>
    <dbReference type="NCBI Taxonomy" id="318464"/>
    <lineage>
        <taxon>Bacteria</taxon>
        <taxon>Bacillati</taxon>
        <taxon>Bacillota</taxon>
        <taxon>Clostridia</taxon>
        <taxon>Eubacteriales</taxon>
        <taxon>Clostridiaceae</taxon>
        <taxon>Clostridium</taxon>
    </lineage>
</organism>
<sequence>MILFVECVISCAVFTLIILPSLYKDPIKHIMSYPKEIIERVENLPQYKDVIKGEKKRHLSIKLISVLIFAIVLAVVAYYSGAKNFKSAYIHVFILFFVVNIYDMIVLDIGLFCHCKRTRIPGTEDMDKEYKNPWHHIRGAVIGIIIGTVVALLSGAIVHIIGII</sequence>
<feature type="transmembrane region" description="Helical" evidence="1">
    <location>
        <begin position="136"/>
        <end position="161"/>
    </location>
</feature>
<dbReference type="eggNOG" id="ENOG5032A61">
    <property type="taxonomic scope" value="Bacteria"/>
</dbReference>
<keyword evidence="1" id="KW-1133">Transmembrane helix</keyword>
<protein>
    <recommendedName>
        <fullName evidence="4">Nitroreductase</fullName>
    </recommendedName>
</protein>
<dbReference type="STRING" id="318464.IO99_07190"/>
<evidence type="ECO:0000313" key="2">
    <source>
        <dbReference type="EMBL" id="KEZ87027.1"/>
    </source>
</evidence>
<evidence type="ECO:0000256" key="1">
    <source>
        <dbReference type="SAM" id="Phobius"/>
    </source>
</evidence>
<evidence type="ECO:0000313" key="3">
    <source>
        <dbReference type="Proteomes" id="UP000028542"/>
    </source>
</evidence>
<proteinExistence type="predicted"/>
<dbReference type="AlphaFoldDB" id="A0A084JDJ3"/>
<gene>
    <name evidence="2" type="ORF">IO99_07190</name>
</gene>
<comment type="caution">
    <text evidence="2">The sequence shown here is derived from an EMBL/GenBank/DDBJ whole genome shotgun (WGS) entry which is preliminary data.</text>
</comment>
<evidence type="ECO:0008006" key="4">
    <source>
        <dbReference type="Google" id="ProtNLM"/>
    </source>
</evidence>
<feature type="transmembrane region" description="Helical" evidence="1">
    <location>
        <begin position="88"/>
        <end position="115"/>
    </location>
</feature>
<name>A0A084JDJ3_9CLOT</name>
<accession>A0A084JDJ3</accession>